<keyword evidence="6" id="KW-0560">Oxidoreductase</keyword>
<evidence type="ECO:0000256" key="6">
    <source>
        <dbReference type="ARBA" id="ARBA00023002"/>
    </source>
</evidence>
<accession>A0A3D9L0G2</accession>
<dbReference type="GO" id="GO:0006784">
    <property type="term" value="P:heme A biosynthetic process"/>
    <property type="evidence" value="ECO:0007669"/>
    <property type="project" value="InterPro"/>
</dbReference>
<feature type="transmembrane region" description="Helical" evidence="12">
    <location>
        <begin position="142"/>
        <end position="163"/>
    </location>
</feature>
<dbReference type="GO" id="GO:0016020">
    <property type="term" value="C:membrane"/>
    <property type="evidence" value="ECO:0007669"/>
    <property type="project" value="UniProtKB-SubCell"/>
</dbReference>
<feature type="transmembrane region" description="Helical" evidence="12">
    <location>
        <begin position="169"/>
        <end position="188"/>
    </location>
</feature>
<dbReference type="Proteomes" id="UP000256779">
    <property type="component" value="Unassembled WGS sequence"/>
</dbReference>
<organism evidence="13 14">
    <name type="scientific">Marinoscillum furvescens DSM 4134</name>
    <dbReference type="NCBI Taxonomy" id="1122208"/>
    <lineage>
        <taxon>Bacteria</taxon>
        <taxon>Pseudomonadati</taxon>
        <taxon>Bacteroidota</taxon>
        <taxon>Cytophagia</taxon>
        <taxon>Cytophagales</taxon>
        <taxon>Reichenbachiellaceae</taxon>
        <taxon>Marinoscillum</taxon>
    </lineage>
</organism>
<dbReference type="InterPro" id="IPR003780">
    <property type="entry name" value="COX15/CtaA_fam"/>
</dbReference>
<dbReference type="GO" id="GO:0046872">
    <property type="term" value="F:metal ion binding"/>
    <property type="evidence" value="ECO:0007669"/>
    <property type="project" value="UniProtKB-KW"/>
</dbReference>
<evidence type="ECO:0000256" key="8">
    <source>
        <dbReference type="ARBA" id="ARBA00023133"/>
    </source>
</evidence>
<feature type="transmembrane region" description="Helical" evidence="12">
    <location>
        <begin position="12"/>
        <end position="32"/>
    </location>
</feature>
<protein>
    <submittedName>
        <fullName evidence="13">Cytochrome c oxidase assembly protein subunit 15</fullName>
    </submittedName>
</protein>
<evidence type="ECO:0000256" key="11">
    <source>
        <dbReference type="ARBA" id="ARBA00023444"/>
    </source>
</evidence>
<evidence type="ECO:0000256" key="7">
    <source>
        <dbReference type="ARBA" id="ARBA00023004"/>
    </source>
</evidence>
<evidence type="ECO:0000313" key="14">
    <source>
        <dbReference type="Proteomes" id="UP000256779"/>
    </source>
</evidence>
<feature type="transmembrane region" description="Helical" evidence="12">
    <location>
        <begin position="200"/>
        <end position="221"/>
    </location>
</feature>
<evidence type="ECO:0000256" key="2">
    <source>
        <dbReference type="ARBA" id="ARBA00022475"/>
    </source>
</evidence>
<keyword evidence="2" id="KW-1003">Cell membrane</keyword>
<evidence type="ECO:0000256" key="4">
    <source>
        <dbReference type="ARBA" id="ARBA00022723"/>
    </source>
</evidence>
<keyword evidence="10" id="KW-1015">Disulfide bond</keyword>
<dbReference type="RefSeq" id="WP_115869088.1">
    <property type="nucleotide sequence ID" value="NZ_QREG01000015.1"/>
</dbReference>
<gene>
    <name evidence="13" type="ORF">C7460_115125</name>
</gene>
<dbReference type="PANTHER" id="PTHR35457">
    <property type="entry name" value="HEME A SYNTHASE"/>
    <property type="match status" value="1"/>
</dbReference>
<evidence type="ECO:0000256" key="3">
    <source>
        <dbReference type="ARBA" id="ARBA00022692"/>
    </source>
</evidence>
<dbReference type="InterPro" id="IPR050450">
    <property type="entry name" value="COX15/CtaA_HemeA_synthase"/>
</dbReference>
<comment type="caution">
    <text evidence="13">The sequence shown here is derived from an EMBL/GenBank/DDBJ whole genome shotgun (WGS) entry which is preliminary data.</text>
</comment>
<evidence type="ECO:0000256" key="9">
    <source>
        <dbReference type="ARBA" id="ARBA00023136"/>
    </source>
</evidence>
<dbReference type="OrthoDB" id="1447144at2"/>
<evidence type="ECO:0000256" key="1">
    <source>
        <dbReference type="ARBA" id="ARBA00004141"/>
    </source>
</evidence>
<feature type="transmembrane region" description="Helical" evidence="12">
    <location>
        <begin position="279"/>
        <end position="301"/>
    </location>
</feature>
<evidence type="ECO:0000256" key="10">
    <source>
        <dbReference type="ARBA" id="ARBA00023157"/>
    </source>
</evidence>
<keyword evidence="3 12" id="KW-0812">Transmembrane</keyword>
<keyword evidence="8" id="KW-0350">Heme biosynthesis</keyword>
<comment type="subcellular location">
    <subcellularLocation>
        <location evidence="1">Membrane</location>
        <topology evidence="1">Multi-pass membrane protein</topology>
    </subcellularLocation>
</comment>
<keyword evidence="14" id="KW-1185">Reference proteome</keyword>
<reference evidence="13 14" key="1">
    <citation type="submission" date="2018-07" db="EMBL/GenBank/DDBJ databases">
        <title>Genomic Encyclopedia of Type Strains, Phase IV (KMG-IV): sequencing the most valuable type-strain genomes for metagenomic binning, comparative biology and taxonomic classification.</title>
        <authorList>
            <person name="Goeker M."/>
        </authorList>
    </citation>
    <scope>NUCLEOTIDE SEQUENCE [LARGE SCALE GENOMIC DNA]</scope>
    <source>
        <strain evidence="13 14">DSM 4134</strain>
    </source>
</reference>
<comment type="pathway">
    <text evidence="11">Porphyrin-containing compound metabolism.</text>
</comment>
<proteinExistence type="predicted"/>
<dbReference type="GO" id="GO:0016491">
    <property type="term" value="F:oxidoreductase activity"/>
    <property type="evidence" value="ECO:0007669"/>
    <property type="project" value="UniProtKB-KW"/>
</dbReference>
<dbReference type="PANTHER" id="PTHR35457:SF1">
    <property type="entry name" value="HEME A SYNTHASE"/>
    <property type="match status" value="1"/>
</dbReference>
<feature type="transmembrane region" description="Helical" evidence="12">
    <location>
        <begin position="112"/>
        <end position="130"/>
    </location>
</feature>
<keyword evidence="4" id="KW-0479">Metal-binding</keyword>
<evidence type="ECO:0000256" key="12">
    <source>
        <dbReference type="SAM" id="Phobius"/>
    </source>
</evidence>
<evidence type="ECO:0000313" key="13">
    <source>
        <dbReference type="EMBL" id="RED96234.1"/>
    </source>
</evidence>
<keyword evidence="7" id="KW-0408">Iron</keyword>
<keyword evidence="9 12" id="KW-0472">Membrane</keyword>
<dbReference type="AlphaFoldDB" id="A0A3D9L0G2"/>
<sequence>MNQNNFFKRVNLYTIIAVYFLILVGGIVRSMGAGMGCPDWPKCFGSYIPPSSVSELPDGYEALYVEARIKKNHRLARMLSAFGFEELADKVEQDPGIQEVTVFDVEKAWIEYINRLVGVVIGLLIIANMLGSLKYWNSNRTLAILGVVGFILVIFQGWIGSLVVSTNLLPGFISFHMLLALVLVCVLLAQRAMAVTTKQVVGTSMIFVLLVMMLVQILLGIQVREQIDTIKYVIADRFSWIDEMNAVFYVHRSFSLLICGVIGWVTYINWKKGGVHPLIWAMVAITGFEIVLGIIMTYFGVPAFAQPLHLLFGTAAIGIIFYLFLSSKFTVNRC</sequence>
<keyword evidence="5 12" id="KW-1133">Transmembrane helix</keyword>
<feature type="transmembrane region" description="Helical" evidence="12">
    <location>
        <begin position="307"/>
        <end position="325"/>
    </location>
</feature>
<dbReference type="EMBL" id="QREG01000015">
    <property type="protein sequence ID" value="RED96234.1"/>
    <property type="molecule type" value="Genomic_DNA"/>
</dbReference>
<dbReference type="Pfam" id="PF02628">
    <property type="entry name" value="COX15-CtaA"/>
    <property type="match status" value="2"/>
</dbReference>
<name>A0A3D9L0G2_MARFU</name>
<feature type="transmembrane region" description="Helical" evidence="12">
    <location>
        <begin position="246"/>
        <end position="267"/>
    </location>
</feature>
<evidence type="ECO:0000256" key="5">
    <source>
        <dbReference type="ARBA" id="ARBA00022989"/>
    </source>
</evidence>